<evidence type="ECO:0000313" key="2">
    <source>
        <dbReference type="EMBL" id="MEQ2201157.1"/>
    </source>
</evidence>
<feature type="compositionally biased region" description="Acidic residues" evidence="1">
    <location>
        <begin position="1"/>
        <end position="23"/>
    </location>
</feature>
<comment type="caution">
    <text evidence="2">The sequence shown here is derived from an EMBL/GenBank/DDBJ whole genome shotgun (WGS) entry which is preliminary data.</text>
</comment>
<evidence type="ECO:0000313" key="3">
    <source>
        <dbReference type="Proteomes" id="UP001434883"/>
    </source>
</evidence>
<protein>
    <submittedName>
        <fullName evidence="2">Uncharacterized protein</fullName>
    </submittedName>
</protein>
<proteinExistence type="predicted"/>
<feature type="region of interest" description="Disordered" evidence="1">
    <location>
        <begin position="1"/>
        <end position="24"/>
    </location>
</feature>
<keyword evidence="3" id="KW-1185">Reference proteome</keyword>
<feature type="non-terminal residue" evidence="2">
    <location>
        <position position="1"/>
    </location>
</feature>
<gene>
    <name evidence="2" type="ORF">XENOCAPTIV_008443</name>
</gene>
<reference evidence="2 3" key="1">
    <citation type="submission" date="2021-06" db="EMBL/GenBank/DDBJ databases">
        <authorList>
            <person name="Palmer J.M."/>
        </authorList>
    </citation>
    <scope>NUCLEOTIDE SEQUENCE [LARGE SCALE GENOMIC DNA]</scope>
    <source>
        <strain evidence="2 3">XC_2019</strain>
        <tissue evidence="2">Muscle</tissue>
    </source>
</reference>
<evidence type="ECO:0000256" key="1">
    <source>
        <dbReference type="SAM" id="MobiDB-lite"/>
    </source>
</evidence>
<accession>A0ABV0R0T0</accession>
<name>A0ABV0R0T0_9TELE</name>
<dbReference type="EMBL" id="JAHRIN010027198">
    <property type="protein sequence ID" value="MEQ2201157.1"/>
    <property type="molecule type" value="Genomic_DNA"/>
</dbReference>
<sequence length="125" mass="14257">ADENADIGGTLEDEDESSDDPNLQEEQNGAVYEELGIMLSTTGQLLFIHVSMKRLAGCCWIKRSSTTSQHRYLRYLRFFPDGCVLMLTTPEDPLSVVPRLRTRNTRCSSVNYKLKNTRPCNIKRE</sequence>
<dbReference type="Proteomes" id="UP001434883">
    <property type="component" value="Unassembled WGS sequence"/>
</dbReference>
<organism evidence="2 3">
    <name type="scientific">Xenoophorus captivus</name>
    <dbReference type="NCBI Taxonomy" id="1517983"/>
    <lineage>
        <taxon>Eukaryota</taxon>
        <taxon>Metazoa</taxon>
        <taxon>Chordata</taxon>
        <taxon>Craniata</taxon>
        <taxon>Vertebrata</taxon>
        <taxon>Euteleostomi</taxon>
        <taxon>Actinopterygii</taxon>
        <taxon>Neopterygii</taxon>
        <taxon>Teleostei</taxon>
        <taxon>Neoteleostei</taxon>
        <taxon>Acanthomorphata</taxon>
        <taxon>Ovalentaria</taxon>
        <taxon>Atherinomorphae</taxon>
        <taxon>Cyprinodontiformes</taxon>
        <taxon>Goodeidae</taxon>
        <taxon>Xenoophorus</taxon>
    </lineage>
</organism>